<evidence type="ECO:0000256" key="9">
    <source>
        <dbReference type="ARBA" id="ARBA00023098"/>
    </source>
</evidence>
<comment type="caution">
    <text evidence="18">The sequence shown here is derived from an EMBL/GenBank/DDBJ whole genome shotgun (WGS) entry which is preliminary data.</text>
</comment>
<keyword evidence="6 16" id="KW-0732">Signal</keyword>
<evidence type="ECO:0000256" key="5">
    <source>
        <dbReference type="ARBA" id="ARBA00022692"/>
    </source>
</evidence>
<keyword evidence="19" id="KW-1185">Reference proteome</keyword>
<name>A0A8J4PU29_9MYCE</name>
<keyword evidence="3" id="KW-0813">Transport</keyword>
<comment type="similarity">
    <text evidence="2">Belongs to the patched family.</text>
</comment>
<feature type="transmembrane region" description="Helical" evidence="15">
    <location>
        <begin position="255"/>
        <end position="277"/>
    </location>
</feature>
<feature type="transmembrane region" description="Helical" evidence="15">
    <location>
        <begin position="444"/>
        <end position="464"/>
    </location>
</feature>
<keyword evidence="5 15" id="KW-0812">Transmembrane</keyword>
<evidence type="ECO:0000256" key="1">
    <source>
        <dbReference type="ARBA" id="ARBA00004127"/>
    </source>
</evidence>
<evidence type="ECO:0000256" key="8">
    <source>
        <dbReference type="ARBA" id="ARBA00023055"/>
    </source>
</evidence>
<keyword evidence="9" id="KW-0443">Lipid metabolism</keyword>
<evidence type="ECO:0000256" key="4">
    <source>
        <dbReference type="ARBA" id="ARBA00022548"/>
    </source>
</evidence>
<evidence type="ECO:0000256" key="7">
    <source>
        <dbReference type="ARBA" id="ARBA00022989"/>
    </source>
</evidence>
<evidence type="ECO:0000256" key="2">
    <source>
        <dbReference type="ARBA" id="ARBA00005585"/>
    </source>
</evidence>
<dbReference type="GO" id="GO:0008203">
    <property type="term" value="P:cholesterol metabolic process"/>
    <property type="evidence" value="ECO:0007669"/>
    <property type="project" value="UniProtKB-KW"/>
</dbReference>
<evidence type="ECO:0000256" key="6">
    <source>
        <dbReference type="ARBA" id="ARBA00022729"/>
    </source>
</evidence>
<evidence type="ECO:0000256" key="16">
    <source>
        <dbReference type="SAM" id="SignalP"/>
    </source>
</evidence>
<feature type="transmembrane region" description="Helical" evidence="15">
    <location>
        <begin position="933"/>
        <end position="959"/>
    </location>
</feature>
<dbReference type="Proteomes" id="UP000695562">
    <property type="component" value="Unassembled WGS sequence"/>
</dbReference>
<feature type="transmembrane region" description="Helical" evidence="15">
    <location>
        <begin position="1172"/>
        <end position="1198"/>
    </location>
</feature>
<feature type="transmembrane region" description="Helical" evidence="15">
    <location>
        <begin position="833"/>
        <end position="858"/>
    </location>
</feature>
<feature type="transmembrane region" description="Helical" evidence="15">
    <location>
        <begin position="1277"/>
        <end position="1297"/>
    </location>
</feature>
<keyword evidence="12" id="KW-1207">Sterol metabolism</keyword>
<dbReference type="OrthoDB" id="6510177at2759"/>
<protein>
    <recommendedName>
        <fullName evidence="17">SSD domain-containing protein</fullName>
    </recommendedName>
</protein>
<dbReference type="GO" id="GO:0015918">
    <property type="term" value="P:sterol transport"/>
    <property type="evidence" value="ECO:0007669"/>
    <property type="project" value="TreeGrafter"/>
</dbReference>
<feature type="transmembrane region" description="Helical" evidence="15">
    <location>
        <begin position="1205"/>
        <end position="1225"/>
    </location>
</feature>
<keyword evidence="4" id="KW-0153">Cholesterol metabolism</keyword>
<evidence type="ECO:0000313" key="19">
    <source>
        <dbReference type="Proteomes" id="UP000695562"/>
    </source>
</evidence>
<dbReference type="EMBL" id="AJWJ01000266">
    <property type="protein sequence ID" value="KAF2072589.1"/>
    <property type="molecule type" value="Genomic_DNA"/>
</dbReference>
<dbReference type="InterPro" id="IPR004765">
    <property type="entry name" value="NPC1-like"/>
</dbReference>
<dbReference type="Pfam" id="PF16414">
    <property type="entry name" value="NPC1_N"/>
    <property type="match status" value="1"/>
</dbReference>
<evidence type="ECO:0000256" key="10">
    <source>
        <dbReference type="ARBA" id="ARBA00023136"/>
    </source>
</evidence>
<accession>A0A8J4PU29</accession>
<keyword evidence="7 15" id="KW-1133">Transmembrane helix</keyword>
<gene>
    <name evidence="18" type="ORF">CYY_006086</name>
</gene>
<proteinExistence type="inferred from homology"/>
<dbReference type="Gene3D" id="1.20.1640.10">
    <property type="entry name" value="Multidrug efflux transporter AcrB transmembrane domain"/>
    <property type="match status" value="2"/>
</dbReference>
<feature type="transmembrane region" description="Helical" evidence="15">
    <location>
        <begin position="1231"/>
        <end position="1256"/>
    </location>
</feature>
<keyword evidence="13" id="KW-0325">Glycoprotein</keyword>
<dbReference type="Pfam" id="PF12349">
    <property type="entry name" value="Sterol-sensing"/>
    <property type="match status" value="1"/>
</dbReference>
<keyword evidence="11" id="KW-1015">Disulfide bond</keyword>
<evidence type="ECO:0000256" key="11">
    <source>
        <dbReference type="ARBA" id="ARBA00023157"/>
    </source>
</evidence>
<dbReference type="GO" id="GO:0005319">
    <property type="term" value="F:lipid transporter activity"/>
    <property type="evidence" value="ECO:0007669"/>
    <property type="project" value="InterPro"/>
</dbReference>
<evidence type="ECO:0000256" key="15">
    <source>
        <dbReference type="SAM" id="Phobius"/>
    </source>
</evidence>
<evidence type="ECO:0000256" key="3">
    <source>
        <dbReference type="ARBA" id="ARBA00022448"/>
    </source>
</evidence>
<dbReference type="GO" id="GO:0016020">
    <property type="term" value="C:membrane"/>
    <property type="evidence" value="ECO:0007669"/>
    <property type="project" value="InterPro"/>
</dbReference>
<evidence type="ECO:0000256" key="13">
    <source>
        <dbReference type="ARBA" id="ARBA00023180"/>
    </source>
</evidence>
<evidence type="ECO:0000259" key="17">
    <source>
        <dbReference type="PROSITE" id="PS50156"/>
    </source>
</evidence>
<feature type="signal peptide" evidence="16">
    <location>
        <begin position="1"/>
        <end position="23"/>
    </location>
</feature>
<dbReference type="InterPro" id="IPR053956">
    <property type="entry name" value="NPC1_MLD"/>
</dbReference>
<dbReference type="InterPro" id="IPR000731">
    <property type="entry name" value="SSD"/>
</dbReference>
<dbReference type="PANTHER" id="PTHR45727:SF2">
    <property type="entry name" value="NPC INTRACELLULAR CHOLESTEROL TRANSPORTER 1"/>
    <property type="match status" value="1"/>
</dbReference>
<dbReference type="PANTHER" id="PTHR45727">
    <property type="entry name" value="NPC INTRACELLULAR CHOLESTEROL TRANSPORTER 1"/>
    <property type="match status" value="1"/>
</dbReference>
<dbReference type="SUPFAM" id="SSF82866">
    <property type="entry name" value="Multidrug efflux transporter AcrB transmembrane domain"/>
    <property type="match status" value="2"/>
</dbReference>
<evidence type="ECO:0000256" key="14">
    <source>
        <dbReference type="ARBA" id="ARBA00023221"/>
    </source>
</evidence>
<feature type="transmembrane region" description="Helical" evidence="15">
    <location>
        <begin position="297"/>
        <end position="320"/>
    </location>
</feature>
<dbReference type="PROSITE" id="PS50156">
    <property type="entry name" value="SSD"/>
    <property type="match status" value="1"/>
</dbReference>
<sequence length="1352" mass="150576">MKIKYIALFVYIVVMILAVYSQGSTSSSDDSDIPPGIPPYGTVEKCSMDGITSNFIAVPTDTTPLKNPILANNTCQNSHPEYSQLACCDYNQTLILKDNMVIAATIFSRCPACLYNVWDFWCASSCSPYQSSFMVPIAIDNTTTPPKITEVDFIIDPEYAEGFFNSCRDITSMGAPPFGTMFPTPEKFFPGVFAANPAFKVNYKFHTGGYKNSVIPCKDSCACDSCRDSCITPDNFDDIGINKTLPTTYLFDKELPFLSIWMIWTFIMFTLAILSVVSIFKIYRHDVKHFKNSKQKLIFTIGIVLLYFTAIGIPFISGAAPPHKTSCTWKMPGGSEWDCYYALGLSIYVLVALFAMFLLFLIISVFDKTPRKQSRSYRPIPGYSSMASVFDADSVADSPNDMSPVLQGNSSSMMSGSGASGNDDLSFIQRFFYWYGHKVASRPILVILVCLLFTIACSFGILMLEIEEDPIKLWVSPDSRAAQEKAYFDENFGPFYRVEQLIITPKNNTLYPNVIQKDLLAQLITLETNLMSASAIYQDELITIHDLCFQPTHKGCLIESVTGLWQRNLTNLQMTTNVTDYYISCQSNLLNAECMDAVGTPVNPSVVLGGWTNNSLTAQAFVVTFLLNNQPANLNKAMAWEQSWLNIVVDFTNNPASLFNVAYSSERSIQDELARESAADISTILISYSVMFFYISFALGRYYPLPSRFLSIFVNSRFALGFSGILIVACSIVISVGLCSFMHIKATLIISEVIPFLVLAIGVDNIFIIVNTFESLHVTRYDPNTKAAILPTPEDSLARTMVKVGPSIALASLSESLAFLLGSLTKMPAVQAFTFYAAIAIFFDFLLQISAFASLLVLDSKRTDSRRIDCIPCIRLNDGDNSDDEDDERSREKEPFARANIDATSLNTYKLKSSSEKRSGLLKILFKKYYAPFIVHPITKIIVIILFVGMLLAGINFAFQIELGLDQRVALPRDSYLQAYFDEMNEYLEAGPPMYIVVKGNYNYTDVIEQNALCTVGGCNNNSIINVYNTAPYMLHGISSWLDDYISWSQNAYCCFAYPNGTYCDNGDPSCINCFPSEQSGRPPANVFVEYLPNFFNYTINGLQCPITGLAYQSDTNIQNGNIVASRFDGYHTPLKTQNDFINAMKTAYYVADQSDLDIFPYSVFYVFFEQYLYIINIAVTDILLALAGVFVVSLLVLANPVAAVLVVVCVGLVCVDLLGVMTIWNVNLNAVSVVNVVMAVGISIEFCVHVAHAFVRAPKHLNRDEKAKYAVSEMGSSIISGIFITKLLGVTVLGFSRSEIFQVYYFRMYITIVILGALHGLVLLPVLLSLFGFERLNFENLFKKKEKLEIN</sequence>
<dbReference type="GO" id="GO:0032934">
    <property type="term" value="F:sterol binding"/>
    <property type="evidence" value="ECO:0007669"/>
    <property type="project" value="TreeGrafter"/>
</dbReference>
<feature type="transmembrane region" description="Helical" evidence="15">
    <location>
        <begin position="753"/>
        <end position="773"/>
    </location>
</feature>
<feature type="transmembrane region" description="Helical" evidence="15">
    <location>
        <begin position="677"/>
        <end position="699"/>
    </location>
</feature>
<keyword evidence="14" id="KW-0753">Steroid metabolism</keyword>
<evidence type="ECO:0000313" key="18">
    <source>
        <dbReference type="EMBL" id="KAF2072589.1"/>
    </source>
</evidence>
<feature type="transmembrane region" description="Helical" evidence="15">
    <location>
        <begin position="719"/>
        <end position="741"/>
    </location>
</feature>
<comment type="subcellular location">
    <subcellularLocation>
        <location evidence="1">Endomembrane system</location>
        <topology evidence="1">Multi-pass membrane protein</topology>
    </subcellularLocation>
</comment>
<keyword evidence="8" id="KW-0445">Lipid transport</keyword>
<feature type="domain" description="SSD" evidence="17">
    <location>
        <begin position="680"/>
        <end position="858"/>
    </location>
</feature>
<organism evidence="18 19">
    <name type="scientific">Polysphondylium violaceum</name>
    <dbReference type="NCBI Taxonomy" id="133409"/>
    <lineage>
        <taxon>Eukaryota</taxon>
        <taxon>Amoebozoa</taxon>
        <taxon>Evosea</taxon>
        <taxon>Eumycetozoa</taxon>
        <taxon>Dictyostelia</taxon>
        <taxon>Dictyosteliales</taxon>
        <taxon>Dictyosteliaceae</taxon>
        <taxon>Polysphondylium</taxon>
    </lineage>
</organism>
<dbReference type="InterPro" id="IPR032190">
    <property type="entry name" value="NPC1_N"/>
</dbReference>
<evidence type="ECO:0000256" key="12">
    <source>
        <dbReference type="ARBA" id="ARBA00023166"/>
    </source>
</evidence>
<dbReference type="Pfam" id="PF22314">
    <property type="entry name" value="NPC1_MLD"/>
    <property type="match status" value="1"/>
</dbReference>
<reference evidence="18" key="1">
    <citation type="submission" date="2020-01" db="EMBL/GenBank/DDBJ databases">
        <title>Development of genomics and gene disruption for Polysphondylium violaceum indicates a role for the polyketide synthase stlB in stalk morphogenesis.</title>
        <authorList>
            <person name="Narita B."/>
            <person name="Kawabe Y."/>
            <person name="Kin K."/>
            <person name="Saito T."/>
            <person name="Gibbs R."/>
            <person name="Kuspa A."/>
            <person name="Muzny D."/>
            <person name="Queller D."/>
            <person name="Richards S."/>
            <person name="Strassman J."/>
            <person name="Sucgang R."/>
            <person name="Worley K."/>
            <person name="Schaap P."/>
        </authorList>
    </citation>
    <scope>NUCLEOTIDE SEQUENCE</scope>
    <source>
        <strain evidence="18">QSvi11</strain>
    </source>
</reference>
<dbReference type="NCBIfam" id="TIGR00917">
    <property type="entry name" value="2A060601"/>
    <property type="match status" value="1"/>
</dbReference>
<keyword evidence="10 15" id="KW-0472">Membrane</keyword>
<dbReference type="GO" id="GO:0012505">
    <property type="term" value="C:endomembrane system"/>
    <property type="evidence" value="ECO:0007669"/>
    <property type="project" value="UniProtKB-SubCell"/>
</dbReference>
<feature type="transmembrane region" description="Helical" evidence="15">
    <location>
        <begin position="340"/>
        <end position="366"/>
    </location>
</feature>
<feature type="chain" id="PRO_5035326390" description="SSD domain-containing protein" evidence="16">
    <location>
        <begin position="24"/>
        <end position="1352"/>
    </location>
</feature>
<feature type="transmembrane region" description="Helical" evidence="15">
    <location>
        <begin position="1309"/>
        <end position="1334"/>
    </location>
</feature>
<dbReference type="FunFam" id="1.20.1640.10:FF:000008">
    <property type="entry name" value="NPC intracellular cholesterol transporter 1"/>
    <property type="match status" value="1"/>
</dbReference>
<dbReference type="InterPro" id="IPR053958">
    <property type="entry name" value="HMGCR/SNAP/NPC1-like_SSD"/>
</dbReference>